<sequence length="471" mass="50264">MSASTSPSALRLPSIVHMINRRQPPAGSTAVPKHASKTKAAAAASSYSPPFQVFPDLPDQLMCSPDNSVWVYGQHSISLLASEATMKTKLKQKISCMMQEAQRHYDISCAFFHSLSSEEQMAEVLRASGGGTLVPPPPTNATSALTAGASVKRDHEGISEDNGSVGNKFDRKGLADAQRALRDAWPTWGKQDMNNPASNPVSREVESGDDVELSQNCYAPGLRVNLVLDIIASRKTLGPSPLSSQTYRLTEFLHRLILEPSTTQPPADSSPKPARIRKPPPIATTAVGSVLARTKCAHATKTVAKPAECDMALHVRSLVIGISDTDTILVGRHLVCPYRHLPTPTSTMIRLRRAIEAAADEEQDGSPLKAAVLTSDTAASPATATSGGLEGPEQVSAAAPESDTTTPSFRRVVSSQLARYHRIDALLPAPYGRVPPQSLDQIDQNRLILCAPPPPPPPPPSSSSIRMSRVG</sequence>
<accession>A0A836YGS8</accession>
<feature type="compositionally biased region" description="Polar residues" evidence="1">
    <location>
        <begin position="192"/>
        <end position="201"/>
    </location>
</feature>
<protein>
    <submittedName>
        <fullName evidence="2">Uncharacterized protein</fullName>
    </submittedName>
</protein>
<evidence type="ECO:0000256" key="1">
    <source>
        <dbReference type="SAM" id="MobiDB-lite"/>
    </source>
</evidence>
<feature type="region of interest" description="Disordered" evidence="1">
    <location>
        <begin position="447"/>
        <end position="471"/>
    </location>
</feature>
<proteinExistence type="predicted"/>
<reference evidence="2 3" key="1">
    <citation type="submission" date="2021-02" db="EMBL/GenBank/DDBJ databases">
        <title>Porcisia hertigi Genome sequencing and assembly.</title>
        <authorList>
            <person name="Almutairi H."/>
            <person name="Gatherer D."/>
        </authorList>
    </citation>
    <scope>NUCLEOTIDE SEQUENCE [LARGE SCALE GENOMIC DNA]</scope>
    <source>
        <strain evidence="2 3">C119</strain>
    </source>
</reference>
<gene>
    <name evidence="2" type="ORF">JKF63_07759</name>
</gene>
<organism evidence="2 3">
    <name type="scientific">Porcisia hertigi</name>
    <dbReference type="NCBI Taxonomy" id="2761500"/>
    <lineage>
        <taxon>Eukaryota</taxon>
        <taxon>Discoba</taxon>
        <taxon>Euglenozoa</taxon>
        <taxon>Kinetoplastea</taxon>
        <taxon>Metakinetoplastina</taxon>
        <taxon>Trypanosomatida</taxon>
        <taxon>Trypanosomatidae</taxon>
        <taxon>Leishmaniinae</taxon>
        <taxon>Porcisia</taxon>
    </lineage>
</organism>
<keyword evidence="3" id="KW-1185">Reference proteome</keyword>
<feature type="region of interest" description="Disordered" evidence="1">
    <location>
        <begin position="187"/>
        <end position="208"/>
    </location>
</feature>
<name>A0A836YGS8_9TRYP</name>
<feature type="compositionally biased region" description="Pro residues" evidence="1">
    <location>
        <begin position="451"/>
        <end position="461"/>
    </location>
</feature>
<dbReference type="GeneID" id="94293767"/>
<dbReference type="KEGG" id="phet:94293767"/>
<dbReference type="AlphaFoldDB" id="A0A836YGS8"/>
<feature type="compositionally biased region" description="Low complexity" evidence="1">
    <location>
        <begin position="374"/>
        <end position="386"/>
    </location>
</feature>
<dbReference type="OrthoDB" id="273730at2759"/>
<feature type="region of interest" description="Disordered" evidence="1">
    <location>
        <begin position="374"/>
        <end position="408"/>
    </location>
</feature>
<dbReference type="Proteomes" id="UP000674318">
    <property type="component" value="Chromosome 3"/>
</dbReference>
<evidence type="ECO:0000313" key="2">
    <source>
        <dbReference type="EMBL" id="KAG5511934.1"/>
    </source>
</evidence>
<comment type="caution">
    <text evidence="2">The sequence shown here is derived from an EMBL/GenBank/DDBJ whole genome shotgun (WGS) entry which is preliminary data.</text>
</comment>
<dbReference type="RefSeq" id="XP_067759890.1">
    <property type="nucleotide sequence ID" value="XM_067903690.1"/>
</dbReference>
<feature type="region of interest" description="Disordered" evidence="1">
    <location>
        <begin position="260"/>
        <end position="280"/>
    </location>
</feature>
<dbReference type="EMBL" id="JAFJZO010000003">
    <property type="protein sequence ID" value="KAG5511934.1"/>
    <property type="molecule type" value="Genomic_DNA"/>
</dbReference>
<evidence type="ECO:0000313" key="3">
    <source>
        <dbReference type="Proteomes" id="UP000674318"/>
    </source>
</evidence>